<dbReference type="Gene3D" id="3.30.2010.10">
    <property type="entry name" value="Metalloproteases ('zincins'), catalytic domain"/>
    <property type="match status" value="1"/>
</dbReference>
<evidence type="ECO:0000256" key="2">
    <source>
        <dbReference type="ARBA" id="ARBA00022723"/>
    </source>
</evidence>
<gene>
    <name evidence="7" type="ORF">Tchl_3366</name>
</gene>
<proteinExistence type="inferred from homology"/>
<keyword evidence="5 6" id="KW-0482">Metalloprotease</keyword>
<evidence type="ECO:0000313" key="7">
    <source>
        <dbReference type="EMBL" id="APR06172.1"/>
    </source>
</evidence>
<comment type="cofactor">
    <cofactor evidence="6">
        <name>Zn(2+)</name>
        <dbReference type="ChEBI" id="CHEBI:29105"/>
    </cofactor>
    <text evidence="6">Binds 1 zinc ion per subunit.</text>
</comment>
<accession>A0A1H5TH58</accession>
<keyword evidence="1 6" id="KW-0645">Protease</keyword>
<dbReference type="STRING" id="96773.Tchl_3366"/>
<protein>
    <submittedName>
        <fullName evidence="7">Metalloendopeptidase</fullName>
    </submittedName>
</protein>
<evidence type="ECO:0000256" key="5">
    <source>
        <dbReference type="ARBA" id="ARBA00023049"/>
    </source>
</evidence>
<keyword evidence="3 6" id="KW-0378">Hydrolase</keyword>
<evidence type="ECO:0000256" key="4">
    <source>
        <dbReference type="ARBA" id="ARBA00022833"/>
    </source>
</evidence>
<dbReference type="Proteomes" id="UP000185739">
    <property type="component" value="Chromosome"/>
</dbReference>
<comment type="similarity">
    <text evidence="6">Belongs to the peptidase M48 family.</text>
</comment>
<dbReference type="CDD" id="cd07331">
    <property type="entry name" value="M48C_Oma1_like"/>
    <property type="match status" value="1"/>
</dbReference>
<reference evidence="7 8" key="1">
    <citation type="submission" date="2016-12" db="EMBL/GenBank/DDBJ databases">
        <title>Complete genome sequence of Thauera chlorobenzoica, a Betaproteobacterium degrading haloaromatics anaerobically to CO2 and halides.</title>
        <authorList>
            <person name="Goris T."/>
            <person name="Mergelsberg M."/>
            <person name="Boll M."/>
        </authorList>
    </citation>
    <scope>NUCLEOTIDE SEQUENCE [LARGE SCALE GENOMIC DNA]</scope>
    <source>
        <strain evidence="7 8">3CB1</strain>
    </source>
</reference>
<dbReference type="InterPro" id="IPR001915">
    <property type="entry name" value="Peptidase_M48"/>
</dbReference>
<dbReference type="GO" id="GO:0004222">
    <property type="term" value="F:metalloendopeptidase activity"/>
    <property type="evidence" value="ECO:0007669"/>
    <property type="project" value="InterPro"/>
</dbReference>
<dbReference type="EMBL" id="CP018839">
    <property type="protein sequence ID" value="APR06172.1"/>
    <property type="molecule type" value="Genomic_DNA"/>
</dbReference>
<dbReference type="GO" id="GO:0046872">
    <property type="term" value="F:metal ion binding"/>
    <property type="evidence" value="ECO:0007669"/>
    <property type="project" value="UniProtKB-KW"/>
</dbReference>
<dbReference type="AlphaFoldDB" id="A0A1H5TH58"/>
<dbReference type="PANTHER" id="PTHR22726:SF1">
    <property type="entry name" value="METALLOENDOPEPTIDASE OMA1, MITOCHONDRIAL"/>
    <property type="match status" value="1"/>
</dbReference>
<dbReference type="Pfam" id="PF01435">
    <property type="entry name" value="Peptidase_M48"/>
    <property type="match status" value="1"/>
</dbReference>
<evidence type="ECO:0000256" key="3">
    <source>
        <dbReference type="ARBA" id="ARBA00022801"/>
    </source>
</evidence>
<keyword evidence="4 6" id="KW-0862">Zinc</keyword>
<dbReference type="GO" id="GO:0016020">
    <property type="term" value="C:membrane"/>
    <property type="evidence" value="ECO:0007669"/>
    <property type="project" value="TreeGrafter"/>
</dbReference>
<dbReference type="InterPro" id="IPR051156">
    <property type="entry name" value="Mito/Outer_Membr_Metalloprot"/>
</dbReference>
<evidence type="ECO:0000256" key="6">
    <source>
        <dbReference type="RuleBase" id="RU003983"/>
    </source>
</evidence>
<organism evidence="7 8">
    <name type="scientific">Thauera chlorobenzoica</name>
    <dbReference type="NCBI Taxonomy" id="96773"/>
    <lineage>
        <taxon>Bacteria</taxon>
        <taxon>Pseudomonadati</taxon>
        <taxon>Pseudomonadota</taxon>
        <taxon>Betaproteobacteria</taxon>
        <taxon>Rhodocyclales</taxon>
        <taxon>Zoogloeaceae</taxon>
        <taxon>Thauera</taxon>
    </lineage>
</organism>
<dbReference type="GO" id="GO:0051603">
    <property type="term" value="P:proteolysis involved in protein catabolic process"/>
    <property type="evidence" value="ECO:0007669"/>
    <property type="project" value="TreeGrafter"/>
</dbReference>
<name>A0A1H5TH58_9RHOO</name>
<keyword evidence="2" id="KW-0479">Metal-binding</keyword>
<dbReference type="KEGG" id="tcl:Tchl_3366"/>
<keyword evidence="8" id="KW-1185">Reference proteome</keyword>
<dbReference type="PANTHER" id="PTHR22726">
    <property type="entry name" value="METALLOENDOPEPTIDASE OMA1"/>
    <property type="match status" value="1"/>
</dbReference>
<evidence type="ECO:0000313" key="8">
    <source>
        <dbReference type="Proteomes" id="UP000185739"/>
    </source>
</evidence>
<sequence length="272" mass="29783">MMKKMFGTMLPALLAATITVACQTVQTTGGGAVGVQRSQLMMVSAQDVEQASVQQYQELLAEARRKNTLNRDPATVQRVRHIVSRLTVQTRAFRQDAPSWQWEVNVLSSDELNAWCMAGGKMAINTGLIERLRLTDDEIAAVMGHEIAHALREHVREQVSKSMATGLGISVAGALLGVGQVGQELMGTVAKVTFELPNSREHEVEADRIGVELAARAGYDPRAAVTLWDKMATRSAGAPPQWLSTHPSHANRQRDLADYAARVMPLYQSARR</sequence>
<dbReference type="PROSITE" id="PS51257">
    <property type="entry name" value="PROKAR_LIPOPROTEIN"/>
    <property type="match status" value="1"/>
</dbReference>
<evidence type="ECO:0000256" key="1">
    <source>
        <dbReference type="ARBA" id="ARBA00022670"/>
    </source>
</evidence>